<dbReference type="InterPro" id="IPR016032">
    <property type="entry name" value="Sig_transdc_resp-reg_C-effctor"/>
</dbReference>
<dbReference type="GO" id="GO:0006355">
    <property type="term" value="P:regulation of DNA-templated transcription"/>
    <property type="evidence" value="ECO:0007669"/>
    <property type="project" value="InterPro"/>
</dbReference>
<feature type="domain" description="HTH luxR-type" evidence="2">
    <location>
        <begin position="131"/>
        <end position="195"/>
    </location>
</feature>
<name>A0A290S1Y4_9GAMM</name>
<dbReference type="RefSeq" id="WP_010553236.1">
    <property type="nucleotide sequence ID" value="NZ_CP011025.1"/>
</dbReference>
<reference evidence="3 4" key="1">
    <citation type="journal article" date="2012" name="J. Bacteriol.">
        <title>Genome sequences of type strains of seven species of the marine bacterium Pseudoalteromonas.</title>
        <authorList>
            <person name="Xie B.B."/>
            <person name="Shu Y.L."/>
            <person name="Qin Q.L."/>
            <person name="Rong J.C."/>
            <person name="Zhang X.Y."/>
            <person name="Chen X.L."/>
            <person name="Shi M."/>
            <person name="He H.L."/>
            <person name="Zhou B.C."/>
            <person name="Zhang Y.Z."/>
        </authorList>
    </citation>
    <scope>NUCLEOTIDE SEQUENCE [LARGE SCALE GENOMIC DNA]</scope>
    <source>
        <strain evidence="3 4">A 37-1-2</strain>
    </source>
</reference>
<dbReference type="PANTHER" id="PTHR43214:SF38">
    <property type="entry name" value="NITRATE_NITRITE RESPONSE REGULATOR PROTEIN NARL"/>
    <property type="match status" value="1"/>
</dbReference>
<dbReference type="KEGG" id="part:PARC_a1035"/>
<sequence>MRQSIFITQPEFESKHWHTAFPGCLIFTKEPHRVTASSIIWVLAGTPNWLELVKKYSQQRLLVIVMTNELEINQLRSALEAGARGYVEALATKVIIEQVLETICTGGIWLPGQLLSNLVGALSNTPFKYASTCELDVLTKRERQVVDIVVTGATNKQAAESLNITERTIKEHMSSIFNKLKVRDRIQLMLVVKGH</sequence>
<dbReference type="Gene3D" id="3.40.50.2300">
    <property type="match status" value="1"/>
</dbReference>
<dbReference type="Pfam" id="PF00196">
    <property type="entry name" value="GerE"/>
    <property type="match status" value="1"/>
</dbReference>
<dbReference type="PROSITE" id="PS50043">
    <property type="entry name" value="HTH_LUXR_2"/>
    <property type="match status" value="1"/>
</dbReference>
<protein>
    <recommendedName>
        <fullName evidence="2">HTH luxR-type domain-containing protein</fullName>
    </recommendedName>
</protein>
<dbReference type="PANTHER" id="PTHR43214">
    <property type="entry name" value="TWO-COMPONENT RESPONSE REGULATOR"/>
    <property type="match status" value="1"/>
</dbReference>
<dbReference type="CDD" id="cd06170">
    <property type="entry name" value="LuxR_C_like"/>
    <property type="match status" value="1"/>
</dbReference>
<dbReference type="InterPro" id="IPR000792">
    <property type="entry name" value="Tscrpt_reg_LuxR_C"/>
</dbReference>
<dbReference type="GO" id="GO:0003677">
    <property type="term" value="F:DNA binding"/>
    <property type="evidence" value="ECO:0007669"/>
    <property type="project" value="UniProtKB-KW"/>
</dbReference>
<organism evidence="3 4">
    <name type="scientific">Pseudoalteromonas arctica A 37-1-2</name>
    <dbReference type="NCBI Taxonomy" id="1117313"/>
    <lineage>
        <taxon>Bacteria</taxon>
        <taxon>Pseudomonadati</taxon>
        <taxon>Pseudomonadota</taxon>
        <taxon>Gammaproteobacteria</taxon>
        <taxon>Alteromonadales</taxon>
        <taxon>Pseudoalteromonadaceae</taxon>
        <taxon>Pseudoalteromonas</taxon>
    </lineage>
</organism>
<accession>A0A290S1Y4</accession>
<proteinExistence type="predicted"/>
<keyword evidence="1" id="KW-0238">DNA-binding</keyword>
<dbReference type="SMART" id="SM00421">
    <property type="entry name" value="HTH_LUXR"/>
    <property type="match status" value="1"/>
</dbReference>
<gene>
    <name evidence="3" type="ORF">PARC_a1035</name>
</gene>
<evidence type="ECO:0000313" key="3">
    <source>
        <dbReference type="EMBL" id="ATC85705.1"/>
    </source>
</evidence>
<dbReference type="PRINTS" id="PR00038">
    <property type="entry name" value="HTHLUXR"/>
</dbReference>
<dbReference type="EMBL" id="CP011025">
    <property type="protein sequence ID" value="ATC85705.1"/>
    <property type="molecule type" value="Genomic_DNA"/>
</dbReference>
<dbReference type="AlphaFoldDB" id="A0A290S1Y4"/>
<evidence type="ECO:0000259" key="2">
    <source>
        <dbReference type="PROSITE" id="PS50043"/>
    </source>
</evidence>
<dbReference type="SUPFAM" id="SSF46894">
    <property type="entry name" value="C-terminal effector domain of the bipartite response regulators"/>
    <property type="match status" value="1"/>
</dbReference>
<dbReference type="Proteomes" id="UP000016505">
    <property type="component" value="Chromosome I"/>
</dbReference>
<evidence type="ECO:0000313" key="4">
    <source>
        <dbReference type="Proteomes" id="UP000016505"/>
    </source>
</evidence>
<dbReference type="InterPro" id="IPR039420">
    <property type="entry name" value="WalR-like"/>
</dbReference>
<evidence type="ECO:0000256" key="1">
    <source>
        <dbReference type="ARBA" id="ARBA00023125"/>
    </source>
</evidence>
<dbReference type="OrthoDB" id="9794397at2"/>